<dbReference type="EC" id="6.3.2.1" evidence="9"/>
<protein>
    <recommendedName>
        <fullName evidence="9">Pantothenate synthetase</fullName>
        <shortName evidence="9">PS</shortName>
        <ecNumber evidence="9">6.3.2.1</ecNumber>
    </recommendedName>
    <alternativeName>
        <fullName evidence="9">Pantoate--beta-alanine ligase</fullName>
    </alternativeName>
    <alternativeName>
        <fullName evidence="9">Pantoate-activating enzyme</fullName>
    </alternativeName>
</protein>
<dbReference type="GO" id="GO:0016874">
    <property type="term" value="F:ligase activity"/>
    <property type="evidence" value="ECO:0007669"/>
    <property type="project" value="UniProtKB-KW"/>
</dbReference>
<keyword evidence="11" id="KW-1185">Reference proteome</keyword>
<reference evidence="10 11" key="1">
    <citation type="submission" date="2023-07" db="EMBL/GenBank/DDBJ databases">
        <title>Bacillus lucianemedeirus sp. nov, a new species isolated from an immunobiological production facility.</title>
        <authorList>
            <person name="Costa L.V."/>
            <person name="Miranda R.V.S.L."/>
            <person name="Brandao M.L.L."/>
            <person name="Reis C.M.F."/>
            <person name="Frazao A.M."/>
            <person name="Cruz F.V."/>
            <person name="Baio P.V.P."/>
            <person name="Veras J.F.C."/>
            <person name="Ramos J.N."/>
            <person name="Vieira V."/>
        </authorList>
    </citation>
    <scope>NUCLEOTIDE SEQUENCE [LARGE SCALE GENOMIC DNA]</scope>
    <source>
        <strain evidence="10 11">B190/17</strain>
    </source>
</reference>
<comment type="caution">
    <text evidence="10">The sequence shown here is derived from an EMBL/GenBank/DDBJ whole genome shotgun (WGS) entry which is preliminary data.</text>
</comment>
<dbReference type="Proteomes" id="UP001619911">
    <property type="component" value="Unassembled WGS sequence"/>
</dbReference>
<comment type="subunit">
    <text evidence="9">Homodimer.</text>
</comment>
<feature type="binding site" evidence="9">
    <location>
        <begin position="184"/>
        <end position="187"/>
    </location>
    <ligand>
        <name>ATP</name>
        <dbReference type="ChEBI" id="CHEBI:30616"/>
    </ligand>
</feature>
<dbReference type="PANTHER" id="PTHR21299">
    <property type="entry name" value="CYTIDYLATE KINASE/PANTOATE-BETA-ALANINE LIGASE"/>
    <property type="match status" value="1"/>
</dbReference>
<comment type="miscellaneous">
    <text evidence="9">The reaction proceeds by a bi uni uni bi ping pong mechanism.</text>
</comment>
<dbReference type="Gene3D" id="3.30.1300.10">
    <property type="entry name" value="Pantoate-beta-alanine ligase, C-terminal domain"/>
    <property type="match status" value="1"/>
</dbReference>
<evidence type="ECO:0000256" key="4">
    <source>
        <dbReference type="ARBA" id="ARBA00022598"/>
    </source>
</evidence>
<dbReference type="EMBL" id="JAUIYO010000001">
    <property type="protein sequence ID" value="MFK2824188.1"/>
    <property type="molecule type" value="Genomic_DNA"/>
</dbReference>
<comment type="pathway">
    <text evidence="1 9">Cofactor biosynthesis; (R)-pantothenate biosynthesis; (R)-pantothenate from (R)-pantoate and beta-alanine: step 1/1.</text>
</comment>
<keyword evidence="4 9" id="KW-0436">Ligase</keyword>
<dbReference type="CDD" id="cd00560">
    <property type="entry name" value="PanC"/>
    <property type="match status" value="1"/>
</dbReference>
<evidence type="ECO:0000256" key="1">
    <source>
        <dbReference type="ARBA" id="ARBA00004990"/>
    </source>
</evidence>
<feature type="binding site" evidence="9">
    <location>
        <begin position="147"/>
        <end position="150"/>
    </location>
    <ligand>
        <name>ATP</name>
        <dbReference type="ChEBI" id="CHEBI:30616"/>
    </ligand>
</feature>
<evidence type="ECO:0000256" key="5">
    <source>
        <dbReference type="ARBA" id="ARBA00022655"/>
    </source>
</evidence>
<evidence type="ECO:0000256" key="6">
    <source>
        <dbReference type="ARBA" id="ARBA00022741"/>
    </source>
</evidence>
<evidence type="ECO:0000313" key="10">
    <source>
        <dbReference type="EMBL" id="MFK2824188.1"/>
    </source>
</evidence>
<sequence>MKVVKTVAELKDFVRAEKNAGHQIGLVPTMGFLHEGHLALAEKARKDNDAVIMSIFVNPLQFGPNEDFERYPRDVERDTKLAAAAGVDCLFVPEVEEMYPAPSVVTMTVAARTDKMCGVKRPGHFDGVVTVVTKLFHLAQPDKAYFGLKDAQQFAVIDGLVNSLNFPVEIIGVETIREEDGLAKSSRNVYLTEEERIQAPYLQKALQLGVQSAVQGEKSTEKVIERTISYLQEHAGAAVDYVELLSYPELEPLEQVQGKMVLAAAVNYSKARLIDNIIFNVNEGR</sequence>
<feature type="binding site" evidence="9">
    <location>
        <position position="61"/>
    </location>
    <ligand>
        <name>(R)-pantoate</name>
        <dbReference type="ChEBI" id="CHEBI:15980"/>
    </ligand>
</feature>
<comment type="similarity">
    <text evidence="2 9">Belongs to the pantothenate synthetase family.</text>
</comment>
<keyword evidence="7 9" id="KW-0067">ATP-binding</keyword>
<feature type="binding site" evidence="9">
    <location>
        <position position="61"/>
    </location>
    <ligand>
        <name>beta-alanine</name>
        <dbReference type="ChEBI" id="CHEBI:57966"/>
    </ligand>
</feature>
<comment type="function">
    <text evidence="9">Catalyzes the condensation of pantoate with beta-alanine in an ATP-dependent reaction via a pantoyl-adenylate intermediate.</text>
</comment>
<keyword evidence="5 9" id="KW-0566">Pantothenate biosynthesis</keyword>
<dbReference type="PANTHER" id="PTHR21299:SF1">
    <property type="entry name" value="PANTOATE--BETA-ALANINE LIGASE"/>
    <property type="match status" value="1"/>
</dbReference>
<dbReference type="SUPFAM" id="SSF52374">
    <property type="entry name" value="Nucleotidylyl transferase"/>
    <property type="match status" value="1"/>
</dbReference>
<dbReference type="RefSeq" id="WP_404313690.1">
    <property type="nucleotide sequence ID" value="NZ_JAUIYO010000001.1"/>
</dbReference>
<proteinExistence type="inferred from homology"/>
<evidence type="ECO:0000256" key="9">
    <source>
        <dbReference type="HAMAP-Rule" id="MF_00158"/>
    </source>
</evidence>
<organism evidence="10 11">
    <name type="scientific">Bacillus lumedeiriae</name>
    <dbReference type="NCBI Taxonomy" id="3058829"/>
    <lineage>
        <taxon>Bacteria</taxon>
        <taxon>Bacillati</taxon>
        <taxon>Bacillota</taxon>
        <taxon>Bacilli</taxon>
        <taxon>Bacillales</taxon>
        <taxon>Bacillaceae</taxon>
        <taxon>Bacillus</taxon>
    </lineage>
</organism>
<evidence type="ECO:0000256" key="3">
    <source>
        <dbReference type="ARBA" id="ARBA00022490"/>
    </source>
</evidence>
<dbReference type="HAMAP" id="MF_00158">
    <property type="entry name" value="PanC"/>
    <property type="match status" value="1"/>
</dbReference>
<evidence type="ECO:0000256" key="8">
    <source>
        <dbReference type="ARBA" id="ARBA00048258"/>
    </source>
</evidence>
<comment type="subcellular location">
    <subcellularLocation>
        <location evidence="9">Cytoplasm</location>
    </subcellularLocation>
</comment>
<feature type="binding site" evidence="9">
    <location>
        <begin position="30"/>
        <end position="37"/>
    </location>
    <ligand>
        <name>ATP</name>
        <dbReference type="ChEBI" id="CHEBI:30616"/>
    </ligand>
</feature>
<keyword evidence="3 9" id="KW-0963">Cytoplasm</keyword>
<evidence type="ECO:0000256" key="2">
    <source>
        <dbReference type="ARBA" id="ARBA00009256"/>
    </source>
</evidence>
<dbReference type="InterPro" id="IPR004821">
    <property type="entry name" value="Cyt_trans-like"/>
</dbReference>
<evidence type="ECO:0000256" key="7">
    <source>
        <dbReference type="ARBA" id="ARBA00022840"/>
    </source>
</evidence>
<comment type="catalytic activity">
    <reaction evidence="8 9">
        <text>(R)-pantoate + beta-alanine + ATP = (R)-pantothenate + AMP + diphosphate + H(+)</text>
        <dbReference type="Rhea" id="RHEA:10912"/>
        <dbReference type="ChEBI" id="CHEBI:15378"/>
        <dbReference type="ChEBI" id="CHEBI:15980"/>
        <dbReference type="ChEBI" id="CHEBI:29032"/>
        <dbReference type="ChEBI" id="CHEBI:30616"/>
        <dbReference type="ChEBI" id="CHEBI:33019"/>
        <dbReference type="ChEBI" id="CHEBI:57966"/>
        <dbReference type="ChEBI" id="CHEBI:456215"/>
        <dbReference type="EC" id="6.3.2.1"/>
    </reaction>
</comment>
<dbReference type="InterPro" id="IPR003721">
    <property type="entry name" value="Pantoate_ligase"/>
</dbReference>
<gene>
    <name evidence="9 10" type="primary">panC</name>
    <name evidence="10" type="ORF">QYG89_00585</name>
</gene>
<dbReference type="Pfam" id="PF02569">
    <property type="entry name" value="Pantoate_ligase"/>
    <property type="match status" value="1"/>
</dbReference>
<name>A0ABW8I3Z9_9BACI</name>
<evidence type="ECO:0000313" key="11">
    <source>
        <dbReference type="Proteomes" id="UP001619911"/>
    </source>
</evidence>
<dbReference type="Gene3D" id="3.40.50.620">
    <property type="entry name" value="HUPs"/>
    <property type="match status" value="1"/>
</dbReference>
<feature type="active site" description="Proton donor" evidence="9">
    <location>
        <position position="37"/>
    </location>
</feature>
<accession>A0ABW8I3Z9</accession>
<keyword evidence="6 9" id="KW-0547">Nucleotide-binding</keyword>
<dbReference type="InterPro" id="IPR014729">
    <property type="entry name" value="Rossmann-like_a/b/a_fold"/>
</dbReference>
<feature type="binding site" evidence="9">
    <location>
        <position position="153"/>
    </location>
    <ligand>
        <name>(R)-pantoate</name>
        <dbReference type="ChEBI" id="CHEBI:15980"/>
    </ligand>
</feature>
<dbReference type="NCBIfam" id="TIGR00125">
    <property type="entry name" value="cyt_tran_rel"/>
    <property type="match status" value="1"/>
</dbReference>
<dbReference type="NCBIfam" id="TIGR00018">
    <property type="entry name" value="panC"/>
    <property type="match status" value="1"/>
</dbReference>
<dbReference type="InterPro" id="IPR042176">
    <property type="entry name" value="Pantoate_ligase_C"/>
</dbReference>
<feature type="binding site" evidence="9">
    <location>
        <position position="176"/>
    </location>
    <ligand>
        <name>ATP</name>
        <dbReference type="ChEBI" id="CHEBI:30616"/>
    </ligand>
</feature>